<evidence type="ECO:0000256" key="2">
    <source>
        <dbReference type="ARBA" id="ARBA00022840"/>
    </source>
</evidence>
<organism evidence="5 6">
    <name type="scientific">Chara braunii</name>
    <name type="common">Braun's stonewort</name>
    <dbReference type="NCBI Taxonomy" id="69332"/>
    <lineage>
        <taxon>Eukaryota</taxon>
        <taxon>Viridiplantae</taxon>
        <taxon>Streptophyta</taxon>
        <taxon>Charophyceae</taxon>
        <taxon>Charales</taxon>
        <taxon>Characeae</taxon>
        <taxon>Chara</taxon>
    </lineage>
</organism>
<name>A0A388L0V5_CHABU</name>
<evidence type="ECO:0000256" key="1">
    <source>
        <dbReference type="ARBA" id="ARBA00022741"/>
    </source>
</evidence>
<dbReference type="SUPFAM" id="SSF100920">
    <property type="entry name" value="Heat shock protein 70kD (HSP70), peptide-binding domain"/>
    <property type="match status" value="1"/>
</dbReference>
<dbReference type="Gene3D" id="3.30.30.30">
    <property type="match status" value="1"/>
</dbReference>
<keyword evidence="6" id="KW-1185">Reference proteome</keyword>
<dbReference type="FunFam" id="3.90.640.10:FF:000003">
    <property type="entry name" value="Molecular chaperone DnaK"/>
    <property type="match status" value="1"/>
</dbReference>
<keyword evidence="2 3" id="KW-0067">ATP-binding</keyword>
<dbReference type="FunFam" id="3.30.30.30:FF:000001">
    <property type="entry name" value="heat shock 70 kDa protein-like"/>
    <property type="match status" value="1"/>
</dbReference>
<keyword evidence="1 3" id="KW-0547">Nucleotide-binding</keyword>
<dbReference type="Proteomes" id="UP000265515">
    <property type="component" value="Unassembled WGS sequence"/>
</dbReference>
<dbReference type="InterPro" id="IPR013126">
    <property type="entry name" value="Hsp_70_fam"/>
</dbReference>
<reference evidence="5 6" key="1">
    <citation type="journal article" date="2018" name="Cell">
        <title>The Chara Genome: Secondary Complexity and Implications for Plant Terrestrialization.</title>
        <authorList>
            <person name="Nishiyama T."/>
            <person name="Sakayama H."/>
            <person name="Vries J.D."/>
            <person name="Buschmann H."/>
            <person name="Saint-Marcoux D."/>
            <person name="Ullrich K.K."/>
            <person name="Haas F.B."/>
            <person name="Vanderstraeten L."/>
            <person name="Becker D."/>
            <person name="Lang D."/>
            <person name="Vosolsobe S."/>
            <person name="Rombauts S."/>
            <person name="Wilhelmsson P.K.I."/>
            <person name="Janitza P."/>
            <person name="Kern R."/>
            <person name="Heyl A."/>
            <person name="Rumpler F."/>
            <person name="Villalobos L.I.A.C."/>
            <person name="Clay J.M."/>
            <person name="Skokan R."/>
            <person name="Toyoda A."/>
            <person name="Suzuki Y."/>
            <person name="Kagoshima H."/>
            <person name="Schijlen E."/>
            <person name="Tajeshwar N."/>
            <person name="Catarino B."/>
            <person name="Hetherington A.J."/>
            <person name="Saltykova A."/>
            <person name="Bonnot C."/>
            <person name="Breuninger H."/>
            <person name="Symeonidi A."/>
            <person name="Radhakrishnan G.V."/>
            <person name="Van Nieuwerburgh F."/>
            <person name="Deforce D."/>
            <person name="Chang C."/>
            <person name="Karol K.G."/>
            <person name="Hedrich R."/>
            <person name="Ulvskov P."/>
            <person name="Glockner G."/>
            <person name="Delwiche C.F."/>
            <person name="Petrasek J."/>
            <person name="Van de Peer Y."/>
            <person name="Friml J."/>
            <person name="Beilby M."/>
            <person name="Dolan L."/>
            <person name="Kohara Y."/>
            <person name="Sugano S."/>
            <person name="Fujiyama A."/>
            <person name="Delaux P.-M."/>
            <person name="Quint M."/>
            <person name="TheiBen G."/>
            <person name="Hagemann M."/>
            <person name="Harholt J."/>
            <person name="Dunand C."/>
            <person name="Zachgo S."/>
            <person name="Langdale J."/>
            <person name="Maumus F."/>
            <person name="Straeten D.V.D."/>
            <person name="Gould S.B."/>
            <person name="Rensing S.A."/>
        </authorList>
    </citation>
    <scope>NUCLEOTIDE SEQUENCE [LARGE SCALE GENOMIC DNA]</scope>
    <source>
        <strain evidence="5 6">S276</strain>
    </source>
</reference>
<protein>
    <submittedName>
        <fullName evidence="5">Uncharacterized protein</fullName>
    </submittedName>
</protein>
<feature type="region of interest" description="Disordered" evidence="4">
    <location>
        <begin position="13"/>
        <end position="41"/>
    </location>
</feature>
<gene>
    <name evidence="5" type="ORF">CBR_g21198</name>
</gene>
<dbReference type="SUPFAM" id="SSF53067">
    <property type="entry name" value="Actin-like ATPase domain"/>
    <property type="match status" value="2"/>
</dbReference>
<evidence type="ECO:0000313" key="6">
    <source>
        <dbReference type="Proteomes" id="UP000265515"/>
    </source>
</evidence>
<evidence type="ECO:0000256" key="3">
    <source>
        <dbReference type="RuleBase" id="RU003322"/>
    </source>
</evidence>
<sequence>MCFRPAFARQLGGQGREEKWKDRPGVRGRQQSGQQASKPRIEVEEFPVSDRKRYAMEDNPVIGIDLGTSYCCAAVFRNIDDIEIVPNHLGHRITPSYVAFTRDNGCLVGDAAKRHGMTNPEECIFEVKRIMGRFFNDASVQQDKKKWPFRVSSGPGGEVVLNVPEAPGRQGSFKPEDISASLLKEMKETAEKFSNCRSITDAVITVPAYFNDRQRKATMAAGVSAGLNVLRLMSEPTAAALAYGHQRLIRRGRVEKNILVFDLGGGTFDVSIVSVKAGPDEDRSFVVKAVVGDSHLGGADIDQRLLEHAMQHFKNQLHGKDFLANKRILPRLNQAVVDAKHALSAKGVTMADINLEYSDDVLTLKLGRLKLEALNEDLFRKCMTIVEQALSDAKMSKDEISDVVLAGGSTRIPKVQEMLTTFFGEAPIKFVNPDEVVAFGAAVQAGLLARSNKCAEASISVRDVTSVSFGVDSRLGIMNILVPRNSPLPATGSIDFKLLEDEVSAHLMLYEGDRALCPHNRPLGKLTVDGFTPGPATLESALRVVITIDAHGILHATAEVLARHKDIGRKVETMVTVDTDVVQSSADGTDTMDWYTAEAKAEDDKIWAAKKSMLRLWDLIIKLQAEHSSNKRGTDLEKHLKEDWAWLKGLRKVASKEEFDRRYAELQKYENATLIWRSIMIWRRSLRKLRNLMT</sequence>
<dbReference type="EMBL" id="BFEA01000234">
    <property type="protein sequence ID" value="GBG75956.1"/>
    <property type="molecule type" value="Genomic_DNA"/>
</dbReference>
<dbReference type="Gramene" id="GBG75956">
    <property type="protein sequence ID" value="GBG75956"/>
    <property type="gene ID" value="CBR_g21198"/>
</dbReference>
<dbReference type="CDD" id="cd24028">
    <property type="entry name" value="ASKHA_NBD_HSP70_HSPA1-like"/>
    <property type="match status" value="1"/>
</dbReference>
<proteinExistence type="inferred from homology"/>
<dbReference type="GO" id="GO:0005524">
    <property type="term" value="F:ATP binding"/>
    <property type="evidence" value="ECO:0007669"/>
    <property type="project" value="UniProtKB-KW"/>
</dbReference>
<dbReference type="PANTHER" id="PTHR19375">
    <property type="entry name" value="HEAT SHOCK PROTEIN 70KDA"/>
    <property type="match status" value="1"/>
</dbReference>
<dbReference type="InterPro" id="IPR043129">
    <property type="entry name" value="ATPase_NBD"/>
</dbReference>
<comment type="caution">
    <text evidence="5">The sequence shown here is derived from an EMBL/GenBank/DDBJ whole genome shotgun (WGS) entry which is preliminary data.</text>
</comment>
<dbReference type="PRINTS" id="PR00301">
    <property type="entry name" value="HEATSHOCK70"/>
</dbReference>
<dbReference type="Gene3D" id="3.90.640.10">
    <property type="entry name" value="Actin, Chain A, domain 4"/>
    <property type="match status" value="1"/>
</dbReference>
<dbReference type="STRING" id="69332.A0A388L0V5"/>
<dbReference type="InterPro" id="IPR018181">
    <property type="entry name" value="Heat_shock_70_CS"/>
</dbReference>
<feature type="compositionally biased region" description="Basic and acidic residues" evidence="4">
    <location>
        <begin position="15"/>
        <end position="25"/>
    </location>
</feature>
<evidence type="ECO:0000256" key="4">
    <source>
        <dbReference type="SAM" id="MobiDB-lite"/>
    </source>
</evidence>
<comment type="similarity">
    <text evidence="3">Belongs to the heat shock protein 70 family.</text>
</comment>
<dbReference type="PROSITE" id="PS00297">
    <property type="entry name" value="HSP70_1"/>
    <property type="match status" value="1"/>
</dbReference>
<dbReference type="Gene3D" id="2.60.34.10">
    <property type="entry name" value="Substrate Binding Domain Of DNAk, Chain A, domain 1"/>
    <property type="match status" value="1"/>
</dbReference>
<dbReference type="PROSITE" id="PS01036">
    <property type="entry name" value="HSP70_3"/>
    <property type="match status" value="1"/>
</dbReference>
<dbReference type="Gene3D" id="3.30.420.40">
    <property type="match status" value="2"/>
</dbReference>
<dbReference type="AlphaFoldDB" id="A0A388L0V5"/>
<evidence type="ECO:0000313" key="5">
    <source>
        <dbReference type="EMBL" id="GBG75956.1"/>
    </source>
</evidence>
<dbReference type="PROSITE" id="PS00329">
    <property type="entry name" value="HSP70_2"/>
    <property type="match status" value="1"/>
</dbReference>
<dbReference type="Pfam" id="PF00012">
    <property type="entry name" value="HSP70"/>
    <property type="match status" value="1"/>
</dbReference>
<accession>A0A388L0V5</accession>
<dbReference type="InterPro" id="IPR029047">
    <property type="entry name" value="HSP70_peptide-bd_sf"/>
</dbReference>
<dbReference type="GO" id="GO:0140662">
    <property type="term" value="F:ATP-dependent protein folding chaperone"/>
    <property type="evidence" value="ECO:0007669"/>
    <property type="project" value="InterPro"/>
</dbReference>